<protein>
    <submittedName>
        <fullName evidence="1">Uncharacterized protein</fullName>
    </submittedName>
</protein>
<evidence type="ECO:0000313" key="2">
    <source>
        <dbReference type="Proteomes" id="UP000245137"/>
    </source>
</evidence>
<dbReference type="InterPro" id="IPR028148">
    <property type="entry name" value="Imm74"/>
</dbReference>
<accession>A0A2U1STP2</accession>
<organism evidence="1 2">
    <name type="scientific">Methylosinus sporium</name>
    <dbReference type="NCBI Taxonomy" id="428"/>
    <lineage>
        <taxon>Bacteria</taxon>
        <taxon>Pseudomonadati</taxon>
        <taxon>Pseudomonadota</taxon>
        <taxon>Alphaproteobacteria</taxon>
        <taxon>Hyphomicrobiales</taxon>
        <taxon>Methylocystaceae</taxon>
        <taxon>Methylosinus</taxon>
    </lineage>
</organism>
<name>A0A2U1STP2_METSR</name>
<dbReference type="OrthoDB" id="8455499at2"/>
<gene>
    <name evidence="1" type="ORF">C5689_04170</name>
</gene>
<comment type="caution">
    <text evidence="1">The sequence shown here is derived from an EMBL/GenBank/DDBJ whole genome shotgun (WGS) entry which is preliminary data.</text>
</comment>
<reference evidence="1 2" key="1">
    <citation type="journal article" date="2018" name="Appl. Microbiol. Biotechnol.">
        <title>Co-cultivation of the strictly anaerobic methanogen Methanosarcina barkeri with aerobic methanotrophs in an oxygen-limited membrane bioreactor.</title>
        <authorList>
            <person name="In 't Zandt M.H."/>
            <person name="van den Bosch T.J.M."/>
            <person name="Rijkers R."/>
            <person name="van Kessel M.A.H.J."/>
            <person name="Jetten M.S.M."/>
            <person name="Welte C.U."/>
        </authorList>
    </citation>
    <scope>NUCLEOTIDE SEQUENCE [LARGE SCALE GENOMIC DNA]</scope>
    <source>
        <strain evidence="1 2">DSM 17706</strain>
    </source>
</reference>
<dbReference type="Proteomes" id="UP000245137">
    <property type="component" value="Unassembled WGS sequence"/>
</dbReference>
<dbReference type="Pfam" id="PF15603">
    <property type="entry name" value="Imm74"/>
    <property type="match status" value="1"/>
</dbReference>
<proteinExistence type="predicted"/>
<dbReference type="RefSeq" id="WP_108916021.1">
    <property type="nucleotide sequence ID" value="NZ_BGJY01000002.1"/>
</dbReference>
<dbReference type="AlphaFoldDB" id="A0A2U1STP2"/>
<keyword evidence="2" id="KW-1185">Reference proteome</keyword>
<evidence type="ECO:0000313" key="1">
    <source>
        <dbReference type="EMBL" id="PWB94996.1"/>
    </source>
</evidence>
<sequence>MGRRKSIVIEMTEGAIRVLSGGHVLTIANSAPPPDADEDTDFFIRLDDIENWDAPDEEISIDIVELQTILEAIEEELERHGLSVTFE</sequence>
<dbReference type="EMBL" id="PUIV01000004">
    <property type="protein sequence ID" value="PWB94996.1"/>
    <property type="molecule type" value="Genomic_DNA"/>
</dbReference>